<keyword evidence="6" id="KW-1185">Reference proteome</keyword>
<dbReference type="AlphaFoldDB" id="A0A5C6RQI8"/>
<dbReference type="Pfam" id="PF08541">
    <property type="entry name" value="ACP_syn_III_C"/>
    <property type="match status" value="1"/>
</dbReference>
<dbReference type="SUPFAM" id="SSF53901">
    <property type="entry name" value="Thiolase-like"/>
    <property type="match status" value="1"/>
</dbReference>
<gene>
    <name evidence="5" type="ORF">FRY74_10500</name>
</gene>
<reference evidence="5 6" key="1">
    <citation type="submission" date="2019-08" db="EMBL/GenBank/DDBJ databases">
        <title>Genome of Vicingus serpentipes NCIMB 15042.</title>
        <authorList>
            <person name="Bowman J.P."/>
        </authorList>
    </citation>
    <scope>NUCLEOTIDE SEQUENCE [LARGE SCALE GENOMIC DNA]</scope>
    <source>
        <strain evidence="5 6">NCIMB 15042</strain>
    </source>
</reference>
<dbReference type="InterPro" id="IPR013747">
    <property type="entry name" value="ACP_syn_III_C"/>
</dbReference>
<feature type="domain" description="Beta-ketoacyl-[acyl-carrier-protein] synthase III N-terminal" evidence="4">
    <location>
        <begin position="108"/>
        <end position="185"/>
    </location>
</feature>
<dbReference type="Gene3D" id="3.40.47.10">
    <property type="match status" value="1"/>
</dbReference>
<dbReference type="InterPro" id="IPR016039">
    <property type="entry name" value="Thiolase-like"/>
</dbReference>
<dbReference type="CDD" id="cd00830">
    <property type="entry name" value="KAS_III"/>
    <property type="match status" value="1"/>
</dbReference>
<dbReference type="InterPro" id="IPR013751">
    <property type="entry name" value="ACP_syn_III_N"/>
</dbReference>
<evidence type="ECO:0000256" key="2">
    <source>
        <dbReference type="ARBA" id="ARBA00023315"/>
    </source>
</evidence>
<dbReference type="Pfam" id="PF08545">
    <property type="entry name" value="ACP_syn_III"/>
    <property type="match status" value="1"/>
</dbReference>
<keyword evidence="1" id="KW-0808">Transferase</keyword>
<dbReference type="RefSeq" id="WP_147101280.1">
    <property type="nucleotide sequence ID" value="NZ_VOOS01000005.1"/>
</dbReference>
<dbReference type="OrthoDB" id="9815506at2"/>
<dbReference type="EMBL" id="VOOS01000005">
    <property type="protein sequence ID" value="TXB64214.1"/>
    <property type="molecule type" value="Genomic_DNA"/>
</dbReference>
<evidence type="ECO:0000259" key="3">
    <source>
        <dbReference type="Pfam" id="PF08541"/>
    </source>
</evidence>
<evidence type="ECO:0000313" key="6">
    <source>
        <dbReference type="Proteomes" id="UP000321721"/>
    </source>
</evidence>
<dbReference type="PANTHER" id="PTHR34069:SF2">
    <property type="entry name" value="BETA-KETOACYL-[ACYL-CARRIER-PROTEIN] SYNTHASE III"/>
    <property type="match status" value="1"/>
</dbReference>
<accession>A0A5C6RQI8</accession>
<dbReference type="GO" id="GO:0006633">
    <property type="term" value="P:fatty acid biosynthetic process"/>
    <property type="evidence" value="ECO:0007669"/>
    <property type="project" value="InterPro"/>
</dbReference>
<evidence type="ECO:0000256" key="1">
    <source>
        <dbReference type="ARBA" id="ARBA00022679"/>
    </source>
</evidence>
<dbReference type="PANTHER" id="PTHR34069">
    <property type="entry name" value="3-OXOACYL-[ACYL-CARRIER-PROTEIN] SYNTHASE 3"/>
    <property type="match status" value="1"/>
</dbReference>
<organism evidence="5 6">
    <name type="scientific">Vicingus serpentipes</name>
    <dbReference type="NCBI Taxonomy" id="1926625"/>
    <lineage>
        <taxon>Bacteria</taxon>
        <taxon>Pseudomonadati</taxon>
        <taxon>Bacteroidota</taxon>
        <taxon>Flavobacteriia</taxon>
        <taxon>Flavobacteriales</taxon>
        <taxon>Vicingaceae</taxon>
        <taxon>Vicingus</taxon>
    </lineage>
</organism>
<protein>
    <submittedName>
        <fullName evidence="5">Ketoacyl-ACP synthase III</fullName>
    </submittedName>
</protein>
<sequence>MGCTIKHIEYHLSSLKVTNKDLSFAFPNYSEDEIYKKIGVKTRFNTEKNIIGSDLAFLAAEDLFNNSDYKKADVQFLLFCTEGLDYIAPMTACILQDKLGLNNNIGALDLPAGCSGFTNALGMAKAIVESGQSDNVLLLFGDTPGLVSHPNDFPLRALFSDAGAAVWVEKTDSNQLGNFVYGVDGSGAKHLFVDHSCLRNPPNADWLEENADVGGMPRGQMKMNGLEVFSFSLKEVPLLVNAILEKNKLNFEDIDLFVFHQASNIILKSIQKKLKVSDEKMAYYIEDNGNTVSVSIPLALKKAEREGRIKIGSKVLVAGFGIGFSWSGTVLKY</sequence>
<evidence type="ECO:0000259" key="4">
    <source>
        <dbReference type="Pfam" id="PF08545"/>
    </source>
</evidence>
<keyword evidence="2" id="KW-0012">Acyltransferase</keyword>
<feature type="domain" description="Beta-ketoacyl-[acyl-carrier-protein] synthase III C-terminal" evidence="3">
    <location>
        <begin position="244"/>
        <end position="333"/>
    </location>
</feature>
<comment type="caution">
    <text evidence="5">The sequence shown here is derived from an EMBL/GenBank/DDBJ whole genome shotgun (WGS) entry which is preliminary data.</text>
</comment>
<dbReference type="GO" id="GO:0044550">
    <property type="term" value="P:secondary metabolite biosynthetic process"/>
    <property type="evidence" value="ECO:0007669"/>
    <property type="project" value="TreeGrafter"/>
</dbReference>
<dbReference type="GO" id="GO:0004315">
    <property type="term" value="F:3-oxoacyl-[acyl-carrier-protein] synthase activity"/>
    <property type="evidence" value="ECO:0007669"/>
    <property type="project" value="InterPro"/>
</dbReference>
<name>A0A5C6RQI8_9FLAO</name>
<proteinExistence type="predicted"/>
<dbReference type="Proteomes" id="UP000321721">
    <property type="component" value="Unassembled WGS sequence"/>
</dbReference>
<evidence type="ECO:0000313" key="5">
    <source>
        <dbReference type="EMBL" id="TXB64214.1"/>
    </source>
</evidence>